<dbReference type="Gene3D" id="3.40.1000.10">
    <property type="entry name" value="Mog1/PsbP, alpha/beta/alpha sandwich"/>
    <property type="match status" value="1"/>
</dbReference>
<proteinExistence type="predicted"/>
<accession>A0A6J5YXE2</accession>
<reference evidence="1" key="1">
    <citation type="submission" date="2020-05" db="EMBL/GenBank/DDBJ databases">
        <authorList>
            <person name="Chiriac C."/>
            <person name="Salcher M."/>
            <person name="Ghai R."/>
            <person name="Kavagutti S V."/>
        </authorList>
    </citation>
    <scope>NUCLEOTIDE SEQUENCE</scope>
</reference>
<dbReference type="AlphaFoldDB" id="A0A6J5YXE2"/>
<evidence type="ECO:0000313" key="1">
    <source>
        <dbReference type="EMBL" id="CAB4333552.1"/>
    </source>
</evidence>
<dbReference type="EMBL" id="CAESAB010000009">
    <property type="protein sequence ID" value="CAB4333552.1"/>
    <property type="molecule type" value="Genomic_DNA"/>
</dbReference>
<gene>
    <name evidence="1" type="ORF">UFOPK3820_00389</name>
</gene>
<name>A0A6J5YXE2_9ZZZZ</name>
<sequence length="227" mass="25555">MADIAQIRHNLGMKRTLAALVGMTLVLSLTACGESSKWYATSKEDGVYFSVPKTWSGISTSALNKYEKESEETEAGSRQALVKWQIAYSTDPKFKVSQVFNLIAPSQPLVFARVRELSGQERNEFSYNSLRDVIVPVTKILDGDVTGTPDFEILRDEEIVEKGARGLQTIYRFTFEGVTQTFNQISLMSNNRSKLYLFVVRCESKCYTKNKKEIDEIVSSYTVQGAK</sequence>
<organism evidence="1">
    <name type="scientific">freshwater metagenome</name>
    <dbReference type="NCBI Taxonomy" id="449393"/>
    <lineage>
        <taxon>unclassified sequences</taxon>
        <taxon>metagenomes</taxon>
        <taxon>ecological metagenomes</taxon>
    </lineage>
</organism>
<protein>
    <submittedName>
        <fullName evidence="1">Unannotated protein</fullName>
    </submittedName>
</protein>